<feature type="compositionally biased region" description="Basic and acidic residues" evidence="2">
    <location>
        <begin position="280"/>
        <end position="295"/>
    </location>
</feature>
<dbReference type="InterPro" id="IPR009852">
    <property type="entry name" value="CENPJ_C_dom"/>
</dbReference>
<feature type="domain" description="Centromere protein J C-terminal" evidence="3">
    <location>
        <begin position="1247"/>
        <end position="1275"/>
    </location>
</feature>
<dbReference type="InterPro" id="IPR026581">
    <property type="entry name" value="TCP10L/CENPJ"/>
</dbReference>
<feature type="compositionally biased region" description="Acidic residues" evidence="2">
    <location>
        <begin position="760"/>
        <end position="776"/>
    </location>
</feature>
<feature type="domain" description="CENPJ tubulin-binding region" evidence="4">
    <location>
        <begin position="291"/>
        <end position="348"/>
    </location>
</feature>
<dbReference type="GO" id="GO:0060271">
    <property type="term" value="P:cilium assembly"/>
    <property type="evidence" value="ECO:0007669"/>
    <property type="project" value="TreeGrafter"/>
</dbReference>
<dbReference type="RefSeq" id="XP_051260859.1">
    <property type="nucleotide sequence ID" value="XM_051404899.1"/>
</dbReference>
<feature type="region of interest" description="Disordered" evidence="2">
    <location>
        <begin position="315"/>
        <end position="371"/>
    </location>
</feature>
<feature type="compositionally biased region" description="Polar residues" evidence="2">
    <location>
        <begin position="244"/>
        <end position="260"/>
    </location>
</feature>
<evidence type="ECO:0000259" key="4">
    <source>
        <dbReference type="Pfam" id="PF25779"/>
    </source>
</evidence>
<proteinExistence type="inferred from homology"/>
<feature type="domain" description="Centromere protein J C-terminal" evidence="3">
    <location>
        <begin position="1175"/>
        <end position="1207"/>
    </location>
</feature>
<dbReference type="PANTHER" id="PTHR10331:SF27">
    <property type="entry name" value="CENTROMERE PROTEIN J"/>
    <property type="match status" value="1"/>
</dbReference>
<feature type="region of interest" description="Disordered" evidence="2">
    <location>
        <begin position="708"/>
        <end position="800"/>
    </location>
</feature>
<reference evidence="5" key="1">
    <citation type="submission" date="2025-08" db="UniProtKB">
        <authorList>
            <consortium name="Ensembl"/>
        </authorList>
    </citation>
    <scope>IDENTIFICATION</scope>
</reference>
<feature type="region of interest" description="Disordered" evidence="2">
    <location>
        <begin position="163"/>
        <end position="182"/>
    </location>
</feature>
<evidence type="ECO:0000256" key="2">
    <source>
        <dbReference type="SAM" id="MobiDB-lite"/>
    </source>
</evidence>
<feature type="domain" description="Centromere protein J C-terminal" evidence="3">
    <location>
        <begin position="1322"/>
        <end position="1347"/>
    </location>
</feature>
<dbReference type="GeneTree" id="ENSGT00530000063927"/>
<feature type="compositionally biased region" description="Polar residues" evidence="2">
    <location>
        <begin position="187"/>
        <end position="203"/>
    </location>
</feature>
<dbReference type="CTD" id="55835"/>
<feature type="region of interest" description="Disordered" evidence="2">
    <location>
        <begin position="656"/>
        <end position="678"/>
    </location>
</feature>
<organism evidence="5 6">
    <name type="scientific">Dicentrarchus labrax</name>
    <name type="common">European seabass</name>
    <name type="synonym">Morone labrax</name>
    <dbReference type="NCBI Taxonomy" id="13489"/>
    <lineage>
        <taxon>Eukaryota</taxon>
        <taxon>Metazoa</taxon>
        <taxon>Chordata</taxon>
        <taxon>Craniata</taxon>
        <taxon>Vertebrata</taxon>
        <taxon>Euteleostomi</taxon>
        <taxon>Actinopterygii</taxon>
        <taxon>Neopterygii</taxon>
        <taxon>Teleostei</taxon>
        <taxon>Neoteleostei</taxon>
        <taxon>Acanthomorphata</taxon>
        <taxon>Eupercaria</taxon>
        <taxon>Moronidae</taxon>
        <taxon>Dicentrarchus</taxon>
    </lineage>
</organism>
<protein>
    <submittedName>
        <fullName evidence="5">Centromere protein J</fullName>
    </submittedName>
</protein>
<evidence type="ECO:0000313" key="6">
    <source>
        <dbReference type="Proteomes" id="UP000694389"/>
    </source>
</evidence>
<dbReference type="Proteomes" id="UP000694389">
    <property type="component" value="Unassembled WGS sequence"/>
</dbReference>
<feature type="compositionally biased region" description="Low complexity" evidence="2">
    <location>
        <begin position="1107"/>
        <end position="1126"/>
    </location>
</feature>
<feature type="compositionally biased region" description="Basic and acidic residues" evidence="2">
    <location>
        <begin position="495"/>
        <end position="505"/>
    </location>
</feature>
<evidence type="ECO:0000313" key="5">
    <source>
        <dbReference type="Ensembl" id="ENSDLAP00005025630.2"/>
    </source>
</evidence>
<dbReference type="Pfam" id="PF25779">
    <property type="entry name" value="Tubulin-bind_CPAP"/>
    <property type="match status" value="1"/>
</dbReference>
<evidence type="ECO:0000256" key="1">
    <source>
        <dbReference type="ARBA" id="ARBA00005627"/>
    </source>
</evidence>
<feature type="compositionally biased region" description="Basic and acidic residues" evidence="2">
    <location>
        <begin position="1159"/>
        <end position="1173"/>
    </location>
</feature>
<feature type="compositionally biased region" description="Pro residues" evidence="2">
    <location>
        <begin position="825"/>
        <end position="835"/>
    </location>
</feature>
<feature type="compositionally biased region" description="Basic and acidic residues" evidence="2">
    <location>
        <begin position="326"/>
        <end position="342"/>
    </location>
</feature>
<dbReference type="PANTHER" id="PTHR10331">
    <property type="entry name" value="T COMPLEX PROTEIN 10"/>
    <property type="match status" value="1"/>
</dbReference>
<comment type="similarity">
    <text evidence="1">Belongs to the TCP10 family.</text>
</comment>
<feature type="compositionally biased region" description="Basic and acidic residues" evidence="2">
    <location>
        <begin position="708"/>
        <end position="723"/>
    </location>
</feature>
<dbReference type="GO" id="GO:0061511">
    <property type="term" value="P:centriole elongation"/>
    <property type="evidence" value="ECO:0007669"/>
    <property type="project" value="TreeGrafter"/>
</dbReference>
<dbReference type="GeneID" id="127366135"/>
<dbReference type="Ensembl" id="ENSDLAT00005027390.2">
    <property type="protein sequence ID" value="ENSDLAP00005025630.2"/>
    <property type="gene ID" value="ENSDLAG00005011655.2"/>
</dbReference>
<feature type="region of interest" description="Disordered" evidence="2">
    <location>
        <begin position="83"/>
        <end position="108"/>
    </location>
</feature>
<sequence>MSSPAGLQFSQSDFLARWIPSSARAGVILNPCPDLAGSLRHTSIVGSPSLEPDDSFSSDFAPLPASADSSCFAVDGFARSPAAERAGTDRHMNGLSSVPPRNSDGELDSLDEMASKSQDLPLAMKLEQLRKWQQHMQEQLKAHQLEELLRLQEEQQQLLGMINGSQDCTGDHTEGSGQSEAELGENSLQGTYPHTETLYSPTINCRRGPKGSPYGFRQEQELSPVGKQQRLPGGQDHEKDEEQGTWNSRENDQEQSIDTSHYNKHDDSLIPSSGMALTEDNSRKEDTVFHDRPIGGQKKTFEELVEEQLRLEEQRLKSARQQQSRDGSEALPKRAFLKRGEGLSRFTNNRQASLPKMEAKKDKSQLPARVISRSNSEPVAILRGCTNVVQQLPFQRKTATLNKENHPRGPSSPPQDIKASKAAHTKVLGSHQRQNTKGSVSVQTNPDGRQTRQHQLGQVKEPNNRKVGLSARAARTPGHNMQPNPVTKQVGMLRGPEKTEHDAAGEKSCGSRVESREGRKGSDRGGGGGGGDEGPQNSFELSFQEKLQHWECNRQLESMELGEFELLEQAAEELSFSSNSSFVMKVLQMDQHHRHLQVAKGLHQRRLSSTPIKSPPKGALQRCSSVGSIGGLACKSSSMNSEASVVKMRDDALKNKVGIEDKEEEDKHEDSDVSLSCGGSEFEDQEVAVTPPLFPSTLCFPAHSNPPYDKRSYQDEDSCRDSASDVTQADDGESDSVLSNADESTLIEDKDRQQGGVVFDDNDTWNDLEDTAVDTADDSRGVCPVSKATANEVSPPERTLLRKVAVSKVVGLDKGTVIGSANQEPDPPPSPPPPASQLMTRLFPSLKPKAQNAPLPPPPPAASVAPDSKKPEVETGQQVQSRMLRERLVELEIEIERFKKENAALAKLRQENEKNQETLRKERLEFEQMKTEELAKFEEYKKEENKKLQKERKLFEKHASAARAMPDKKEREEIQVLKQQLSSLQEELRGRESRWASTHSRLRQQIDSLSQENSSLRDEIRMLEKLRLSAWKKNPVNAEMDKETKDCPKMFENNVSSVTKGVKFASPLDSRGNGSSSPPQSTTAAAMRRGSRESSHGATAGIKSSLRRPSGPGSTSSSSSSSSLPGRRTEERSTPASKSKDKPPNQEHSTHICSPKGDSLSKDPESSEAKEQESAQEVITHPDGKIEKVLAGGDRIIAFPNGTKKEISADGLMVKVTFFNGDTKQITADQRVIYYYAETQTTHITYPDGMEVLHFPNNQTEKHFPDGRKEITFPDQTVKNLFPNGREESVLTDGTIIQVNPDGTKEIHFNTGQKEIHTADYKRREYPDGTVKTVYTDGRQETCYPTGRLRIKDKDGNVIVDNRPS</sequence>
<evidence type="ECO:0000259" key="3">
    <source>
        <dbReference type="Pfam" id="PF07202"/>
    </source>
</evidence>
<feature type="region of interest" description="Disordered" evidence="2">
    <location>
        <begin position="599"/>
        <end position="623"/>
    </location>
</feature>
<feature type="compositionally biased region" description="Basic and acidic residues" evidence="2">
    <location>
        <begin position="1127"/>
        <end position="1150"/>
    </location>
</feature>
<feature type="compositionally biased region" description="Low complexity" evidence="2">
    <location>
        <begin position="1075"/>
        <end position="1086"/>
    </location>
</feature>
<dbReference type="GO" id="GO:0005814">
    <property type="term" value="C:centriole"/>
    <property type="evidence" value="ECO:0007669"/>
    <property type="project" value="TreeGrafter"/>
</dbReference>
<dbReference type="GO" id="GO:0015631">
    <property type="term" value="F:tubulin binding"/>
    <property type="evidence" value="ECO:0007669"/>
    <property type="project" value="TreeGrafter"/>
</dbReference>
<dbReference type="OMA" id="EENSCKH"/>
<feature type="region of interest" description="Disordered" evidence="2">
    <location>
        <begin position="816"/>
        <end position="883"/>
    </location>
</feature>
<dbReference type="Pfam" id="PF07202">
    <property type="entry name" value="Tcp10_C"/>
    <property type="match status" value="4"/>
</dbReference>
<dbReference type="InterPro" id="IPR047002">
    <property type="entry name" value="Tcp10_C_sf"/>
</dbReference>
<dbReference type="GO" id="GO:0005813">
    <property type="term" value="C:centrosome"/>
    <property type="evidence" value="ECO:0007669"/>
    <property type="project" value="TreeGrafter"/>
</dbReference>
<feature type="domain" description="Centromere protein J C-terminal" evidence="3">
    <location>
        <begin position="1283"/>
        <end position="1317"/>
    </location>
</feature>
<reference evidence="5" key="2">
    <citation type="submission" date="2025-09" db="UniProtKB">
        <authorList>
            <consortium name="Ensembl"/>
        </authorList>
    </citation>
    <scope>IDENTIFICATION</scope>
</reference>
<dbReference type="OrthoDB" id="10252174at2759"/>
<feature type="region of interest" description="Disordered" evidence="2">
    <location>
        <begin position="187"/>
        <end position="295"/>
    </location>
</feature>
<feature type="region of interest" description="Disordered" evidence="2">
    <location>
        <begin position="495"/>
        <end position="538"/>
    </location>
</feature>
<dbReference type="Gene3D" id="2.60.450.20">
    <property type="match status" value="1"/>
</dbReference>
<gene>
    <name evidence="5" type="primary">cenpj</name>
</gene>
<feature type="region of interest" description="Disordered" evidence="2">
    <location>
        <begin position="399"/>
        <end position="466"/>
    </location>
</feature>
<accession>A0A8C4F027</accession>
<feature type="compositionally biased region" description="Polar residues" evidence="2">
    <location>
        <begin position="431"/>
        <end position="456"/>
    </location>
</feature>
<dbReference type="InterPro" id="IPR058029">
    <property type="entry name" value="Tubulin-bd_CENPJ"/>
</dbReference>
<feature type="region of interest" description="Disordered" evidence="2">
    <location>
        <begin position="1062"/>
        <end position="1183"/>
    </location>
</feature>
<feature type="compositionally biased region" description="Basic and acidic residues" evidence="2">
    <location>
        <begin position="513"/>
        <end position="523"/>
    </location>
</feature>
<name>A0A8C4F027_DICLA</name>
<keyword evidence="6" id="KW-1185">Reference proteome</keyword>
<feature type="compositionally biased region" description="Gly residues" evidence="2">
    <location>
        <begin position="524"/>
        <end position="533"/>
    </location>
</feature>
<dbReference type="GO" id="GO:0019904">
    <property type="term" value="F:protein domain specific binding"/>
    <property type="evidence" value="ECO:0007669"/>
    <property type="project" value="Ensembl"/>
</dbReference>